<dbReference type="Gene3D" id="3.80.10.10">
    <property type="entry name" value="Ribonuclease Inhibitor"/>
    <property type="match status" value="1"/>
</dbReference>
<dbReference type="EMBL" id="KV429050">
    <property type="protein sequence ID" value="KZT70677.1"/>
    <property type="molecule type" value="Genomic_DNA"/>
</dbReference>
<dbReference type="Proteomes" id="UP000076727">
    <property type="component" value="Unassembled WGS sequence"/>
</dbReference>
<reference evidence="1 2" key="1">
    <citation type="journal article" date="2016" name="Mol. Biol. Evol.">
        <title>Comparative Genomics of Early-Diverging Mushroom-Forming Fungi Provides Insights into the Origins of Lignocellulose Decay Capabilities.</title>
        <authorList>
            <person name="Nagy L.G."/>
            <person name="Riley R."/>
            <person name="Tritt A."/>
            <person name="Adam C."/>
            <person name="Daum C."/>
            <person name="Floudas D."/>
            <person name="Sun H."/>
            <person name="Yadav J.S."/>
            <person name="Pangilinan J."/>
            <person name="Larsson K.H."/>
            <person name="Matsuura K."/>
            <person name="Barry K."/>
            <person name="Labutti K."/>
            <person name="Kuo R."/>
            <person name="Ohm R.A."/>
            <person name="Bhattacharya S.S."/>
            <person name="Shirouzu T."/>
            <person name="Yoshinaga Y."/>
            <person name="Martin F.M."/>
            <person name="Grigoriev I.V."/>
            <person name="Hibbett D.S."/>
        </authorList>
    </citation>
    <scope>NUCLEOTIDE SEQUENCE [LARGE SCALE GENOMIC DNA]</scope>
    <source>
        <strain evidence="1 2">L-15889</strain>
    </source>
</reference>
<organism evidence="1 2">
    <name type="scientific">Daedalea quercina L-15889</name>
    <dbReference type="NCBI Taxonomy" id="1314783"/>
    <lineage>
        <taxon>Eukaryota</taxon>
        <taxon>Fungi</taxon>
        <taxon>Dikarya</taxon>
        <taxon>Basidiomycota</taxon>
        <taxon>Agaricomycotina</taxon>
        <taxon>Agaricomycetes</taxon>
        <taxon>Polyporales</taxon>
        <taxon>Fomitopsis</taxon>
    </lineage>
</organism>
<protein>
    <recommendedName>
        <fullName evidence="3">F-box domain-containing protein</fullName>
    </recommendedName>
</protein>
<sequence>MSVRLLLCRELLDQIFKYFGVRTDYDAKDPARSEWHKDLLNSALAGRALYEPALDVLWGHLDNIDKLLLLLGDWKHRNTRPKQKKAVLERSPVMFLRRGLCSKQFVRFQHHARRVVWVAAINHSPVHPPLWRILSQANGGRPLLPRLRFAGWYPGVAFDADLLLLIPLTLLSLNVRHWDNFYDSRHELSANSKYRLKCIMAARHTMSDCMVAQISNAAPNLTTLRIHMPRFGCLVMLSRFRKLSRLTLDIQREFDIPKGVAKIKFPALQSLEVVACVKSLNALVESIDCPQLSHVDVRTRAPCTIDQFKECLDGIACKFGSTLRTMAIRGWQQSLKELREGRQDDIFPAAILPVLGYLPTLQSLELSGCTAFWTSGFALDTLLATLPALRSLKLILFAELPVEFPEHYCTSPPTVDIIDLLTIPAPTLQTLLDIPELCPTLETLELPIIDMLQPPNVLSFDSALAPLTLDIKLTTVRKRKSLDYDEAYDLLDRVCPGCTPVRWLNVADEHLIG</sequence>
<evidence type="ECO:0000313" key="1">
    <source>
        <dbReference type="EMBL" id="KZT70677.1"/>
    </source>
</evidence>
<keyword evidence="2" id="KW-1185">Reference proteome</keyword>
<proteinExistence type="predicted"/>
<accession>A0A165RFC1</accession>
<dbReference type="AlphaFoldDB" id="A0A165RFC1"/>
<gene>
    <name evidence="1" type="ORF">DAEQUDRAFT_810551</name>
</gene>
<evidence type="ECO:0008006" key="3">
    <source>
        <dbReference type="Google" id="ProtNLM"/>
    </source>
</evidence>
<dbReference type="OrthoDB" id="2663142at2759"/>
<dbReference type="InterPro" id="IPR032675">
    <property type="entry name" value="LRR_dom_sf"/>
</dbReference>
<dbReference type="SUPFAM" id="SSF52047">
    <property type="entry name" value="RNI-like"/>
    <property type="match status" value="1"/>
</dbReference>
<evidence type="ECO:0000313" key="2">
    <source>
        <dbReference type="Proteomes" id="UP000076727"/>
    </source>
</evidence>
<name>A0A165RFC1_9APHY</name>